<dbReference type="EMBL" id="AJWJ01000240">
    <property type="protein sequence ID" value="KAF2072903.1"/>
    <property type="molecule type" value="Genomic_DNA"/>
</dbReference>
<dbReference type="Pfam" id="PF01920">
    <property type="entry name" value="Prefoldin_2"/>
    <property type="match status" value="1"/>
</dbReference>
<sequence>MATRQQPLTEDQIIAQYKELKQQQSAIMTKLSEFESDAGEYNLVINAISNLEPSRKCFRMVGGVLVERTVGDVLPVVRQNRDGIKELIKKFEDQLQAKTKELNDFITKYKIKVTSQ</sequence>
<dbReference type="GO" id="GO:0016272">
    <property type="term" value="C:prefoldin complex"/>
    <property type="evidence" value="ECO:0007669"/>
    <property type="project" value="InterPro"/>
</dbReference>
<organism evidence="4 5">
    <name type="scientific">Polysphondylium violaceum</name>
    <dbReference type="NCBI Taxonomy" id="133409"/>
    <lineage>
        <taxon>Eukaryota</taxon>
        <taxon>Amoebozoa</taxon>
        <taxon>Evosea</taxon>
        <taxon>Eumycetozoa</taxon>
        <taxon>Dictyostelia</taxon>
        <taxon>Dictyosteliales</taxon>
        <taxon>Dictyosteliaceae</taxon>
        <taxon>Polysphondylium</taxon>
    </lineage>
</organism>
<dbReference type="GO" id="GO:0006457">
    <property type="term" value="P:protein folding"/>
    <property type="evidence" value="ECO:0007669"/>
    <property type="project" value="InterPro"/>
</dbReference>
<dbReference type="PANTHER" id="PTHR13303">
    <property type="entry name" value="PREFOLDIN SUBUNIT 2"/>
    <property type="match status" value="1"/>
</dbReference>
<comment type="caution">
    <text evidence="4">The sequence shown here is derived from an EMBL/GenBank/DDBJ whole genome shotgun (WGS) entry which is preliminary data.</text>
</comment>
<keyword evidence="5" id="KW-1185">Reference proteome</keyword>
<dbReference type="GO" id="GO:0051082">
    <property type="term" value="F:unfolded protein binding"/>
    <property type="evidence" value="ECO:0007669"/>
    <property type="project" value="InterPro"/>
</dbReference>
<reference evidence="4" key="1">
    <citation type="submission" date="2020-01" db="EMBL/GenBank/DDBJ databases">
        <title>Development of genomics and gene disruption for Polysphondylium violaceum indicates a role for the polyketide synthase stlB in stalk morphogenesis.</title>
        <authorList>
            <person name="Narita B."/>
            <person name="Kawabe Y."/>
            <person name="Kin K."/>
            <person name="Saito T."/>
            <person name="Gibbs R."/>
            <person name="Kuspa A."/>
            <person name="Muzny D."/>
            <person name="Queller D."/>
            <person name="Richards S."/>
            <person name="Strassman J."/>
            <person name="Sucgang R."/>
            <person name="Worley K."/>
            <person name="Schaap P."/>
        </authorList>
    </citation>
    <scope>NUCLEOTIDE SEQUENCE</scope>
    <source>
        <strain evidence="4">QSvi11</strain>
    </source>
</reference>
<proteinExistence type="inferred from homology"/>
<evidence type="ECO:0000256" key="1">
    <source>
        <dbReference type="ARBA" id="ARBA00008045"/>
    </source>
</evidence>
<dbReference type="CDD" id="cd23163">
    <property type="entry name" value="Prefoldin_2"/>
    <property type="match status" value="1"/>
</dbReference>
<feature type="coiled-coil region" evidence="3">
    <location>
        <begin position="81"/>
        <end position="108"/>
    </location>
</feature>
<dbReference type="Proteomes" id="UP000695562">
    <property type="component" value="Unassembled WGS sequence"/>
</dbReference>
<keyword evidence="2" id="KW-0143">Chaperone</keyword>
<dbReference type="Gene3D" id="1.10.287.370">
    <property type="match status" value="1"/>
</dbReference>
<dbReference type="FunFam" id="1.10.287.370:FF:000002">
    <property type="entry name" value="Prefoldin subunit 2"/>
    <property type="match status" value="1"/>
</dbReference>
<dbReference type="InterPro" id="IPR009053">
    <property type="entry name" value="Prefoldin"/>
</dbReference>
<dbReference type="OrthoDB" id="29646at2759"/>
<evidence type="ECO:0000256" key="2">
    <source>
        <dbReference type="ARBA" id="ARBA00023186"/>
    </source>
</evidence>
<accession>A0A8J4PRF0</accession>
<keyword evidence="3" id="KW-0175">Coiled coil</keyword>
<dbReference type="AlphaFoldDB" id="A0A8J4PRF0"/>
<gene>
    <name evidence="4" type="ORF">CYY_005798</name>
</gene>
<evidence type="ECO:0000313" key="5">
    <source>
        <dbReference type="Proteomes" id="UP000695562"/>
    </source>
</evidence>
<evidence type="ECO:0008006" key="6">
    <source>
        <dbReference type="Google" id="ProtNLM"/>
    </source>
</evidence>
<dbReference type="InterPro" id="IPR027235">
    <property type="entry name" value="PFD2"/>
</dbReference>
<name>A0A8J4PRF0_9MYCE</name>
<evidence type="ECO:0000256" key="3">
    <source>
        <dbReference type="SAM" id="Coils"/>
    </source>
</evidence>
<comment type="similarity">
    <text evidence="1">Belongs to the prefoldin subunit beta family.</text>
</comment>
<protein>
    <recommendedName>
        <fullName evidence="6">Prefoldin beta-like domain containing protein</fullName>
    </recommendedName>
</protein>
<evidence type="ECO:0000313" key="4">
    <source>
        <dbReference type="EMBL" id="KAF2072903.1"/>
    </source>
</evidence>
<dbReference type="SUPFAM" id="SSF46579">
    <property type="entry name" value="Prefoldin"/>
    <property type="match status" value="1"/>
</dbReference>
<dbReference type="InterPro" id="IPR002777">
    <property type="entry name" value="PFD_beta-like"/>
</dbReference>